<comment type="caution">
    <text evidence="1">The sequence shown here is derived from an EMBL/GenBank/DDBJ whole genome shotgun (WGS) entry which is preliminary data.</text>
</comment>
<dbReference type="Proteomes" id="UP001231370">
    <property type="component" value="Unassembled WGS sequence"/>
</dbReference>
<keyword evidence="2" id="KW-1185">Reference proteome</keyword>
<reference evidence="1 2" key="1">
    <citation type="submission" date="2023-01" db="EMBL/GenBank/DDBJ databases">
        <title>Novel diversity within Roseofilum (Cyanobacteria; Desertifilaceae) from marine benthic mats with descriptions of four novel species.</title>
        <authorList>
            <person name="Wang Y."/>
            <person name="Berthold D.E."/>
            <person name="Hu J."/>
            <person name="Lefler F.W."/>
            <person name="Laughinghouse H.D. IV."/>
        </authorList>
    </citation>
    <scope>NUCLEOTIDE SEQUENCE [LARGE SCALE GENOMIC DNA]</scope>
    <source>
        <strain evidence="1 2">BLCC-M91</strain>
    </source>
</reference>
<evidence type="ECO:0000313" key="1">
    <source>
        <dbReference type="EMBL" id="MDJ1180423.1"/>
    </source>
</evidence>
<protein>
    <submittedName>
        <fullName evidence="1">Uncharacterized protein</fullName>
    </submittedName>
</protein>
<sequence>MIGFWRLLETGFLPTDAPWDGEAAETRFLCTSRASQGQRWSDT</sequence>
<name>A0ABT7BMK0_9CYAN</name>
<accession>A0ABT7BMK0</accession>
<organism evidence="1 2">
    <name type="scientific">Roseofilum halophilum BLCC-M91</name>
    <dbReference type="NCBI Taxonomy" id="3022259"/>
    <lineage>
        <taxon>Bacteria</taxon>
        <taxon>Bacillati</taxon>
        <taxon>Cyanobacteriota</taxon>
        <taxon>Cyanophyceae</taxon>
        <taxon>Desertifilales</taxon>
        <taxon>Desertifilaceae</taxon>
        <taxon>Roseofilum</taxon>
        <taxon>Roseofilum halophilum</taxon>
    </lineage>
</organism>
<gene>
    <name evidence="1" type="ORF">PJF56_16290</name>
</gene>
<evidence type="ECO:0000313" key="2">
    <source>
        <dbReference type="Proteomes" id="UP001231370"/>
    </source>
</evidence>
<dbReference type="EMBL" id="JAQPOK010000121">
    <property type="protein sequence ID" value="MDJ1180423.1"/>
    <property type="molecule type" value="Genomic_DNA"/>
</dbReference>
<proteinExistence type="predicted"/>
<dbReference type="RefSeq" id="WP_283763724.1">
    <property type="nucleotide sequence ID" value="NZ_JAQPOK010000121.1"/>
</dbReference>